<name>A0A2T4D4E2_9GAMM</name>
<protein>
    <submittedName>
        <fullName evidence="2">Uncharacterized protein</fullName>
    </submittedName>
</protein>
<comment type="caution">
    <text evidence="2">The sequence shown here is derived from an EMBL/GenBank/DDBJ whole genome shotgun (WGS) entry which is preliminary data.</text>
</comment>
<feature type="signal peptide" evidence="1">
    <location>
        <begin position="1"/>
        <end position="22"/>
    </location>
</feature>
<evidence type="ECO:0000256" key="1">
    <source>
        <dbReference type="SAM" id="SignalP"/>
    </source>
</evidence>
<proteinExistence type="predicted"/>
<keyword evidence="1" id="KW-0732">Signal</keyword>
<reference evidence="2 3" key="1">
    <citation type="submission" date="2018-03" db="EMBL/GenBank/DDBJ databases">
        <title>Cross-interface Injection: A General Nanoliter Liquid Handling Method Applied to Single Cells Genome Amplification Automated Nanoliter Liquid Handling Applied to Single Cell Multiple Displacement Amplification.</title>
        <authorList>
            <person name="Yun J."/>
            <person name="Xu P."/>
            <person name="Xu J."/>
            <person name="Dai X."/>
            <person name="Wang Y."/>
            <person name="Zheng X."/>
            <person name="Cao C."/>
            <person name="Yi Q."/>
            <person name="Zhu Y."/>
            <person name="Wang L."/>
            <person name="Dong Z."/>
            <person name="Huang Y."/>
            <person name="Huang L."/>
            <person name="Du W."/>
        </authorList>
    </citation>
    <scope>NUCLEOTIDE SEQUENCE [LARGE SCALE GENOMIC DNA]</scope>
    <source>
        <strain evidence="2 3">A12-4</strain>
    </source>
</reference>
<evidence type="ECO:0000313" key="2">
    <source>
        <dbReference type="EMBL" id="PTB88612.1"/>
    </source>
</evidence>
<accession>A0A2T4D4E2</accession>
<feature type="chain" id="PRO_5015703567" evidence="1">
    <location>
        <begin position="23"/>
        <end position="134"/>
    </location>
</feature>
<dbReference type="EMBL" id="PYVF01000046">
    <property type="protein sequence ID" value="PTB88612.1"/>
    <property type="molecule type" value="Genomic_DNA"/>
</dbReference>
<sequence length="134" mass="15170">MQSSHALICSILIAASSQLAHGNEMSVQIDLNDFVVKPVANKTYHSPAESKFKESVIARHHPDNTPYPCATQYLNWDFDTSDSILREAYSAGTVRDVAIFQRSHKIEWYTPINDIALNDDRKGASTSHYFFTYE</sequence>
<gene>
    <name evidence="2" type="ORF">C9927_03620</name>
</gene>
<dbReference type="Proteomes" id="UP000242087">
    <property type="component" value="Unassembled WGS sequence"/>
</dbReference>
<organism evidence="2 3">
    <name type="scientific">Pseudidiomarina aestuarii</name>
    <dbReference type="NCBI Taxonomy" id="624146"/>
    <lineage>
        <taxon>Bacteria</taxon>
        <taxon>Pseudomonadati</taxon>
        <taxon>Pseudomonadota</taxon>
        <taxon>Gammaproteobacteria</taxon>
        <taxon>Alteromonadales</taxon>
        <taxon>Idiomarinaceae</taxon>
        <taxon>Pseudidiomarina</taxon>
    </lineage>
</organism>
<dbReference type="AlphaFoldDB" id="A0A2T4D4E2"/>
<evidence type="ECO:0000313" key="3">
    <source>
        <dbReference type="Proteomes" id="UP000242087"/>
    </source>
</evidence>